<keyword evidence="4" id="KW-1185">Reference proteome</keyword>
<comment type="similarity">
    <text evidence="1">Belongs to the drug/metabolite transporter (DMT) superfamily. Small multidrug resistance (SMR) (TC 2.A.7.1) family.</text>
</comment>
<proteinExistence type="inferred from homology"/>
<evidence type="ECO:0000313" key="3">
    <source>
        <dbReference type="EMBL" id="NNH86169.1"/>
    </source>
</evidence>
<protein>
    <submittedName>
        <fullName evidence="3">Uncharacterized protein</fullName>
    </submittedName>
</protein>
<name>A0ABX1V113_9GAMM</name>
<gene>
    <name evidence="3" type="ORF">HLH13_00270</name>
</gene>
<dbReference type="Proteomes" id="UP000546536">
    <property type="component" value="Unassembled WGS sequence"/>
</dbReference>
<evidence type="ECO:0000313" key="4">
    <source>
        <dbReference type="Proteomes" id="UP000546536"/>
    </source>
</evidence>
<sequence length="39" mass="4487">MHTFWVKSEGLTQLGPSLLVFVFYIISFYLLSQGIKIIP</sequence>
<keyword evidence="1 2" id="KW-0812">Transmembrane</keyword>
<dbReference type="EMBL" id="JABERG010000001">
    <property type="protein sequence ID" value="NNH86169.1"/>
    <property type="molecule type" value="Genomic_DNA"/>
</dbReference>
<evidence type="ECO:0000256" key="1">
    <source>
        <dbReference type="RuleBase" id="RU003942"/>
    </source>
</evidence>
<keyword evidence="2" id="KW-1133">Transmembrane helix</keyword>
<comment type="subcellular location">
    <subcellularLocation>
        <location evidence="1">Cell membrane</location>
        <topology evidence="1">Multi-pass membrane protein</topology>
    </subcellularLocation>
</comment>
<evidence type="ECO:0000256" key="2">
    <source>
        <dbReference type="SAM" id="Phobius"/>
    </source>
</evidence>
<keyword evidence="2" id="KW-0472">Membrane</keyword>
<comment type="caution">
    <text evidence="3">The sequence shown here is derived from an EMBL/GenBank/DDBJ whole genome shotgun (WGS) entry which is preliminary data.</text>
</comment>
<reference evidence="3 4" key="1">
    <citation type="submission" date="2020-04" db="EMBL/GenBank/DDBJ databases">
        <title>Acinetobacter Taxon 24.</title>
        <authorList>
            <person name="Nemec A."/>
            <person name="Radolfova-Krizova L."/>
            <person name="Higgins P.G."/>
            <person name="Spanelova P."/>
        </authorList>
    </citation>
    <scope>NUCLEOTIDE SEQUENCE [LARGE SCALE GENOMIC DNA]</scope>
    <source>
        <strain evidence="3 4">ANC 4279</strain>
    </source>
</reference>
<organism evidence="3 4">
    <name type="scientific">Acinetobacter terrae</name>
    <dbReference type="NCBI Taxonomy" id="2731247"/>
    <lineage>
        <taxon>Bacteria</taxon>
        <taxon>Pseudomonadati</taxon>
        <taxon>Pseudomonadota</taxon>
        <taxon>Gammaproteobacteria</taxon>
        <taxon>Moraxellales</taxon>
        <taxon>Moraxellaceae</taxon>
        <taxon>Acinetobacter</taxon>
        <taxon>Acinetobacter Taxon 24</taxon>
    </lineage>
</organism>
<feature type="transmembrane region" description="Helical" evidence="2">
    <location>
        <begin position="12"/>
        <end position="31"/>
    </location>
</feature>
<dbReference type="RefSeq" id="WP_143222494.1">
    <property type="nucleotide sequence ID" value="NZ_JABERG010000001.1"/>
</dbReference>
<dbReference type="Pfam" id="PF00893">
    <property type="entry name" value="Multi_Drug_Res"/>
    <property type="match status" value="1"/>
</dbReference>
<dbReference type="InterPro" id="IPR045324">
    <property type="entry name" value="Small_multidrug_res"/>
</dbReference>
<accession>A0ABX1V113</accession>